<dbReference type="InterPro" id="IPR013783">
    <property type="entry name" value="Ig-like_fold"/>
</dbReference>
<protein>
    <recommendedName>
        <fullName evidence="2">Fibronectin type-III domain-containing protein</fullName>
    </recommendedName>
</protein>
<keyword evidence="4" id="KW-1185">Reference proteome</keyword>
<keyword evidence="1" id="KW-0472">Membrane</keyword>
<dbReference type="SUPFAM" id="SSF49265">
    <property type="entry name" value="Fibronectin type III"/>
    <property type="match status" value="1"/>
</dbReference>
<dbReference type="PROSITE" id="PS50853">
    <property type="entry name" value="FN3"/>
    <property type="match status" value="1"/>
</dbReference>
<organism evidence="3 4">
    <name type="scientific">Exaiptasia diaphana</name>
    <name type="common">Tropical sea anemone</name>
    <name type="synonym">Aiptasia pulchella</name>
    <dbReference type="NCBI Taxonomy" id="2652724"/>
    <lineage>
        <taxon>Eukaryota</taxon>
        <taxon>Metazoa</taxon>
        <taxon>Cnidaria</taxon>
        <taxon>Anthozoa</taxon>
        <taxon>Hexacorallia</taxon>
        <taxon>Actiniaria</taxon>
        <taxon>Aiptasiidae</taxon>
        <taxon>Exaiptasia</taxon>
    </lineage>
</organism>
<keyword evidence="1" id="KW-0812">Transmembrane</keyword>
<evidence type="ECO:0000259" key="2">
    <source>
        <dbReference type="PROSITE" id="PS50853"/>
    </source>
</evidence>
<proteinExistence type="predicted"/>
<evidence type="ECO:0000256" key="1">
    <source>
        <dbReference type="SAM" id="Phobius"/>
    </source>
</evidence>
<dbReference type="RefSeq" id="XP_028518730.1">
    <property type="nucleotide sequence ID" value="XM_028662929.1"/>
</dbReference>
<keyword evidence="1" id="KW-1133">Transmembrane helix</keyword>
<reference evidence="3" key="1">
    <citation type="submission" date="2022-11" db="UniProtKB">
        <authorList>
            <consortium name="EnsemblMetazoa"/>
        </authorList>
    </citation>
    <scope>IDENTIFICATION</scope>
</reference>
<dbReference type="InterPro" id="IPR003961">
    <property type="entry name" value="FN3_dom"/>
</dbReference>
<dbReference type="KEGG" id="epa:110251422"/>
<accession>A0A913YTB5</accession>
<dbReference type="InterPro" id="IPR036116">
    <property type="entry name" value="FN3_sf"/>
</dbReference>
<feature type="domain" description="Fibronectin type-III" evidence="2">
    <location>
        <begin position="1"/>
        <end position="83"/>
    </location>
</feature>
<dbReference type="AlphaFoldDB" id="A0A913YTB5"/>
<dbReference type="Gene3D" id="2.60.40.10">
    <property type="entry name" value="Immunoglobulins"/>
    <property type="match status" value="1"/>
</dbReference>
<dbReference type="CDD" id="cd00063">
    <property type="entry name" value="FN3"/>
    <property type="match status" value="1"/>
</dbReference>
<evidence type="ECO:0000313" key="4">
    <source>
        <dbReference type="Proteomes" id="UP000887567"/>
    </source>
</evidence>
<dbReference type="PRINTS" id="PR00014">
    <property type="entry name" value="FNTYPEIII"/>
</dbReference>
<dbReference type="Proteomes" id="UP000887567">
    <property type="component" value="Unplaced"/>
</dbReference>
<dbReference type="Pfam" id="PF00041">
    <property type="entry name" value="fn3"/>
    <property type="match status" value="1"/>
</dbReference>
<dbReference type="EnsemblMetazoa" id="XM_028662929.1">
    <property type="protein sequence ID" value="XP_028518730.1"/>
    <property type="gene ID" value="LOC110251422"/>
</dbReference>
<sequence>MSSTSLLVSWTLTEKNGIIIFYQISYYPVADQSNKYLLNTSESSIAITGLTMGIEYYIKVRAATKRGLGRTSSKNFTINQEEANSNQGGDDRTSADVTVPVLASMLAVALLVVAVAIVVYILRGRGLIMRLSNSEEVS</sequence>
<feature type="transmembrane region" description="Helical" evidence="1">
    <location>
        <begin position="101"/>
        <end position="122"/>
    </location>
</feature>
<evidence type="ECO:0000313" key="3">
    <source>
        <dbReference type="EnsemblMetazoa" id="XP_028518730.1"/>
    </source>
</evidence>
<name>A0A913YTB5_EXADI</name>
<dbReference type="GeneID" id="110251422"/>